<name>A0A7W7MYF0_9ACTN</name>
<dbReference type="GO" id="GO:0003677">
    <property type="term" value="F:DNA binding"/>
    <property type="evidence" value="ECO:0007669"/>
    <property type="project" value="UniProtKB-KW"/>
</dbReference>
<dbReference type="InterPro" id="IPR036388">
    <property type="entry name" value="WH-like_DNA-bd_sf"/>
</dbReference>
<keyword evidence="3" id="KW-0804">Transcription</keyword>
<keyword evidence="9" id="KW-1185">Reference proteome</keyword>
<dbReference type="AlphaFoldDB" id="A0A7W7MYF0"/>
<keyword evidence="2 7" id="KW-0238">DNA-binding</keyword>
<accession>A0A7W7MYF0</accession>
<dbReference type="RefSeq" id="WP_184883868.1">
    <property type="nucleotide sequence ID" value="NZ_BAAAHD010000025.1"/>
</dbReference>
<evidence type="ECO:0000313" key="9">
    <source>
        <dbReference type="Proteomes" id="UP001501427"/>
    </source>
</evidence>
<evidence type="ECO:0000313" key="6">
    <source>
        <dbReference type="EMBL" id="GAA0566856.1"/>
    </source>
</evidence>
<evidence type="ECO:0000259" key="5">
    <source>
        <dbReference type="PROSITE" id="PS50949"/>
    </source>
</evidence>
<dbReference type="SUPFAM" id="SSF46785">
    <property type="entry name" value="Winged helix' DNA-binding domain"/>
    <property type="match status" value="1"/>
</dbReference>
<reference evidence="6" key="4">
    <citation type="submission" date="2023-12" db="EMBL/GenBank/DDBJ databases">
        <authorList>
            <person name="Sun Q."/>
            <person name="Inoue M."/>
        </authorList>
    </citation>
    <scope>NUCLEOTIDE SEQUENCE</scope>
    <source>
        <strain evidence="6">JCM 10667</strain>
    </source>
</reference>
<proteinExistence type="predicted"/>
<evidence type="ECO:0000256" key="1">
    <source>
        <dbReference type="ARBA" id="ARBA00023015"/>
    </source>
</evidence>
<gene>
    <name evidence="7" type="ORF">F4557_003337</name>
    <name evidence="6" type="ORF">GCM10009546_31650</name>
</gene>
<dbReference type="Proteomes" id="UP001501427">
    <property type="component" value="Unassembled WGS sequence"/>
</dbReference>
<dbReference type="InterPro" id="IPR011711">
    <property type="entry name" value="GntR_C"/>
</dbReference>
<sequence>MSTDRAAAELPRLSLAEAVAKRIEARIAEEALPAGHRLGTRDSLRREFDVAAATFNETVRLLAARGTVSVRPGVKGGIFVASPPPLVRLGRKMLELTGDSVSVSDCLVVRDALEPLLAREAMRHRTDADIADLRRLAGGLAAARGSADPFGRLAANWALHRRIAEITPNKVLQHTYISLLEFVENRLRGVTPDEPDEEGPHTGGGSSPDGVAVHRELVEAIAGGDPRRLSAAVAAHAALTASRRGGA</sequence>
<dbReference type="Pfam" id="PF00392">
    <property type="entry name" value="GntR"/>
    <property type="match status" value="1"/>
</dbReference>
<dbReference type="InterPro" id="IPR036390">
    <property type="entry name" value="WH_DNA-bd_sf"/>
</dbReference>
<dbReference type="Pfam" id="PF07729">
    <property type="entry name" value="FCD"/>
    <property type="match status" value="1"/>
</dbReference>
<dbReference type="SMART" id="SM00895">
    <property type="entry name" value="FCD"/>
    <property type="match status" value="1"/>
</dbReference>
<dbReference type="GO" id="GO:0003700">
    <property type="term" value="F:DNA-binding transcription factor activity"/>
    <property type="evidence" value="ECO:0007669"/>
    <property type="project" value="InterPro"/>
</dbReference>
<dbReference type="Proteomes" id="UP000549343">
    <property type="component" value="Unassembled WGS sequence"/>
</dbReference>
<dbReference type="EMBL" id="JACHMV010000001">
    <property type="protein sequence ID" value="MBB4774919.1"/>
    <property type="molecule type" value="Genomic_DNA"/>
</dbReference>
<dbReference type="Gene3D" id="1.20.120.530">
    <property type="entry name" value="GntR ligand-binding domain-like"/>
    <property type="match status" value="1"/>
</dbReference>
<reference evidence="6" key="1">
    <citation type="journal article" date="2014" name="Int. J. Syst. Evol. Microbiol.">
        <title>Complete genome of a new Firmicutes species belonging to the dominant human colonic microbiota ('Ruminococcus bicirculans') reveals two chromosomes and a selective capacity to utilize plant glucans.</title>
        <authorList>
            <consortium name="NISC Comparative Sequencing Program"/>
            <person name="Wegmann U."/>
            <person name="Louis P."/>
            <person name="Goesmann A."/>
            <person name="Henrissat B."/>
            <person name="Duncan S.H."/>
            <person name="Flint H.J."/>
        </authorList>
    </citation>
    <scope>NUCLEOTIDE SEQUENCE</scope>
    <source>
        <strain evidence="6">JCM 10667</strain>
    </source>
</reference>
<dbReference type="InterPro" id="IPR000524">
    <property type="entry name" value="Tscrpt_reg_HTH_GntR"/>
</dbReference>
<evidence type="ECO:0000256" key="2">
    <source>
        <dbReference type="ARBA" id="ARBA00023125"/>
    </source>
</evidence>
<dbReference type="Gene3D" id="1.10.10.10">
    <property type="entry name" value="Winged helix-like DNA-binding domain superfamily/Winged helix DNA-binding domain"/>
    <property type="match status" value="1"/>
</dbReference>
<comment type="caution">
    <text evidence="7">The sequence shown here is derived from an EMBL/GenBank/DDBJ whole genome shotgun (WGS) entry which is preliminary data.</text>
</comment>
<protein>
    <submittedName>
        <fullName evidence="7">DNA-binding FadR family transcriptional regulator</fullName>
    </submittedName>
    <submittedName>
        <fullName evidence="6">FCD domain-containing protein</fullName>
    </submittedName>
</protein>
<feature type="domain" description="HTH gntR-type" evidence="5">
    <location>
        <begin position="13"/>
        <end position="83"/>
    </location>
</feature>
<dbReference type="PANTHER" id="PTHR43537">
    <property type="entry name" value="TRANSCRIPTIONAL REGULATOR, GNTR FAMILY"/>
    <property type="match status" value="1"/>
</dbReference>
<dbReference type="PANTHER" id="PTHR43537:SF5">
    <property type="entry name" value="UXU OPERON TRANSCRIPTIONAL REGULATOR"/>
    <property type="match status" value="1"/>
</dbReference>
<feature type="region of interest" description="Disordered" evidence="4">
    <location>
        <begin position="190"/>
        <end position="215"/>
    </location>
</feature>
<reference evidence="9" key="2">
    <citation type="journal article" date="2019" name="Int. J. Syst. Evol. Microbiol.">
        <title>The Global Catalogue of Microorganisms (GCM) 10K type strain sequencing project: providing services to taxonomists for standard genome sequencing and annotation.</title>
        <authorList>
            <consortium name="The Broad Institute Genomics Platform"/>
            <consortium name="The Broad Institute Genome Sequencing Center for Infectious Disease"/>
            <person name="Wu L."/>
            <person name="Ma J."/>
        </authorList>
    </citation>
    <scope>NUCLEOTIDE SEQUENCE [LARGE SCALE GENOMIC DNA]</scope>
    <source>
        <strain evidence="9">JCM 10667</strain>
    </source>
</reference>
<dbReference type="SUPFAM" id="SSF48008">
    <property type="entry name" value="GntR ligand-binding domain-like"/>
    <property type="match status" value="1"/>
</dbReference>
<organism evidence="7 8">
    <name type="scientific">Actinomadura livida</name>
    <dbReference type="NCBI Taxonomy" id="79909"/>
    <lineage>
        <taxon>Bacteria</taxon>
        <taxon>Bacillati</taxon>
        <taxon>Actinomycetota</taxon>
        <taxon>Actinomycetes</taxon>
        <taxon>Streptosporangiales</taxon>
        <taxon>Thermomonosporaceae</taxon>
        <taxon>Actinomadura</taxon>
    </lineage>
</organism>
<evidence type="ECO:0000256" key="3">
    <source>
        <dbReference type="ARBA" id="ARBA00023163"/>
    </source>
</evidence>
<evidence type="ECO:0000256" key="4">
    <source>
        <dbReference type="SAM" id="MobiDB-lite"/>
    </source>
</evidence>
<dbReference type="EMBL" id="BAAAHD010000025">
    <property type="protein sequence ID" value="GAA0566856.1"/>
    <property type="molecule type" value="Genomic_DNA"/>
</dbReference>
<dbReference type="PROSITE" id="PS50949">
    <property type="entry name" value="HTH_GNTR"/>
    <property type="match status" value="1"/>
</dbReference>
<keyword evidence="1" id="KW-0805">Transcription regulation</keyword>
<evidence type="ECO:0000313" key="8">
    <source>
        <dbReference type="Proteomes" id="UP000549343"/>
    </source>
</evidence>
<reference evidence="7 8" key="3">
    <citation type="submission" date="2020-08" db="EMBL/GenBank/DDBJ databases">
        <title>Sequencing the genomes of 1000 actinobacteria strains.</title>
        <authorList>
            <person name="Klenk H.-P."/>
        </authorList>
    </citation>
    <scope>NUCLEOTIDE SEQUENCE [LARGE SCALE GENOMIC DNA]</scope>
    <source>
        <strain evidence="7 8">DSM 44772</strain>
    </source>
</reference>
<evidence type="ECO:0000313" key="7">
    <source>
        <dbReference type="EMBL" id="MBB4774919.1"/>
    </source>
</evidence>
<dbReference type="InterPro" id="IPR008920">
    <property type="entry name" value="TF_FadR/GntR_C"/>
</dbReference>